<comment type="caution">
    <text evidence="1">The sequence shown here is derived from an EMBL/GenBank/DDBJ whole genome shotgun (WGS) entry which is preliminary data.</text>
</comment>
<evidence type="ECO:0008006" key="3">
    <source>
        <dbReference type="Google" id="ProtNLM"/>
    </source>
</evidence>
<evidence type="ECO:0000313" key="2">
    <source>
        <dbReference type="Proteomes" id="UP000034020"/>
    </source>
</evidence>
<dbReference type="Proteomes" id="UP000034020">
    <property type="component" value="Unassembled WGS sequence"/>
</dbReference>
<gene>
    <name evidence="1" type="ORF">UX24_C0008G0002</name>
</gene>
<reference evidence="1 2" key="1">
    <citation type="journal article" date="2015" name="Nature">
        <title>rRNA introns, odd ribosomes, and small enigmatic genomes across a large radiation of phyla.</title>
        <authorList>
            <person name="Brown C.T."/>
            <person name="Hug L.A."/>
            <person name="Thomas B.C."/>
            <person name="Sharon I."/>
            <person name="Castelle C.J."/>
            <person name="Singh A."/>
            <person name="Wilkins M.J."/>
            <person name="Williams K.H."/>
            <person name="Banfield J.F."/>
        </authorList>
    </citation>
    <scope>NUCLEOTIDE SEQUENCE [LARGE SCALE GENOMIC DNA]</scope>
</reference>
<name>A0A0G1N7G7_9BACT</name>
<dbReference type="EMBL" id="LCLL01000008">
    <property type="protein sequence ID" value="KKU16504.1"/>
    <property type="molecule type" value="Genomic_DNA"/>
</dbReference>
<organism evidence="1 2">
    <name type="scientific">Candidatus Giovannonibacteria bacterium GW2011_GWB1_45_9b</name>
    <dbReference type="NCBI Taxonomy" id="1618653"/>
    <lineage>
        <taxon>Bacteria</taxon>
        <taxon>Candidatus Giovannoniibacteriota</taxon>
    </lineage>
</organism>
<evidence type="ECO:0000313" key="1">
    <source>
        <dbReference type="EMBL" id="KKU16504.1"/>
    </source>
</evidence>
<dbReference type="AlphaFoldDB" id="A0A0G1N7G7"/>
<proteinExistence type="predicted"/>
<accession>A0A0G1N7G7</accession>
<protein>
    <recommendedName>
        <fullName evidence="3">Type 4 fimbrial biogenesis protein PilX N-terminal domain-containing protein</fullName>
    </recommendedName>
</protein>
<sequence>MGIALVISVIIVSIVLAVGIGVSNIVSTEISLSNTGRQSQFAFYAADVGVDCAIYWDTAHQGLSQSAFATSTPSGQNTLANACAGDTLTVGGTASCVNSLDGSGSSSACGSGDKKAGVSTFILTFDNGSCSKVTVIKRQDQLVAPTAIETFIHADGFSAACNSTSPRVFQRSLETTVFE</sequence>